<sequence length="461" mass="51390">MTDRETTQSTDVAEVTEVTAEVVTEVAEVAVAESEPVAATVAEPVELKAPAPVPVASTDPTKWGRVDEAGTVYVKTDDGERSVGSWQAGEPAEGLAHYARRFDDIRTEVELLEARIVSGAGDPKQSLTSAKHIKESLVDAAVVGDLGALNARVEYVLAHARQAIEAAKQAREAARAGSVARKQELAEEAETIASESTQWKVAGDRLRAILDEWKTIRGVDRKTDEQLWRRFSKARDTFNRRRGSHFADLDRQRSTAKARKQELVEEAEQLAESDDWGPTAGRYKALMTEWKAAGRAPKDSDDALWQRFRAAQDKFFARRSAAFNERDAEFHDNARAKEELLAEAEKINPGSDLDAARAHLHRIQERWEAIGKVPRERVRELEGKLRAVEERVRNAADQQWRRTDPEAQARAAQFRERVEEFESKAAKARAAGDARRAEQAEAQAAQWREWLAAAEQAVATR</sequence>
<keyword evidence="1" id="KW-0175">Coiled coil</keyword>
<proteinExistence type="predicted"/>
<keyword evidence="3" id="KW-0269">Exonuclease</keyword>
<dbReference type="InterPro" id="IPR007139">
    <property type="entry name" value="DUF349"/>
</dbReference>
<name>A0ABS4U2W4_9PSEU</name>
<reference evidence="3 4" key="1">
    <citation type="submission" date="2021-03" db="EMBL/GenBank/DDBJ databases">
        <title>Sequencing the genomes of 1000 actinobacteria strains.</title>
        <authorList>
            <person name="Klenk H.-P."/>
        </authorList>
    </citation>
    <scope>NUCLEOTIDE SEQUENCE [LARGE SCALE GENOMIC DNA]</scope>
    <source>
        <strain evidence="3 4">DSM 46670</strain>
    </source>
</reference>
<accession>A0ABS4U2W4</accession>
<keyword evidence="4" id="KW-1185">Reference proteome</keyword>
<evidence type="ECO:0000313" key="3">
    <source>
        <dbReference type="EMBL" id="MBP2331005.1"/>
    </source>
</evidence>
<feature type="region of interest" description="Disordered" evidence="2">
    <location>
        <begin position="394"/>
        <end position="415"/>
    </location>
</feature>
<evidence type="ECO:0000256" key="2">
    <source>
        <dbReference type="SAM" id="MobiDB-lite"/>
    </source>
</evidence>
<gene>
    <name evidence="3" type="ORF">JOF56_011390</name>
</gene>
<dbReference type="Pfam" id="PF03993">
    <property type="entry name" value="DUF349"/>
    <property type="match status" value="3"/>
</dbReference>
<organism evidence="3 4">
    <name type="scientific">Kibdelosporangium banguiense</name>
    <dbReference type="NCBI Taxonomy" id="1365924"/>
    <lineage>
        <taxon>Bacteria</taxon>
        <taxon>Bacillati</taxon>
        <taxon>Actinomycetota</taxon>
        <taxon>Actinomycetes</taxon>
        <taxon>Pseudonocardiales</taxon>
        <taxon>Pseudonocardiaceae</taxon>
        <taxon>Kibdelosporangium</taxon>
    </lineage>
</organism>
<evidence type="ECO:0000313" key="4">
    <source>
        <dbReference type="Proteomes" id="UP001519332"/>
    </source>
</evidence>
<dbReference type="EMBL" id="JAGINW010000001">
    <property type="protein sequence ID" value="MBP2331005.1"/>
    <property type="molecule type" value="Genomic_DNA"/>
</dbReference>
<dbReference type="GO" id="GO:0004527">
    <property type="term" value="F:exonuclease activity"/>
    <property type="evidence" value="ECO:0007669"/>
    <property type="project" value="UniProtKB-KW"/>
</dbReference>
<keyword evidence="3" id="KW-0540">Nuclease</keyword>
<dbReference type="Proteomes" id="UP001519332">
    <property type="component" value="Unassembled WGS sequence"/>
</dbReference>
<evidence type="ECO:0000256" key="1">
    <source>
        <dbReference type="SAM" id="Coils"/>
    </source>
</evidence>
<protein>
    <submittedName>
        <fullName evidence="3">DNA repair exonuclease SbcCD ATPase subunit</fullName>
    </submittedName>
</protein>
<keyword evidence="3" id="KW-0378">Hydrolase</keyword>
<feature type="coiled-coil region" evidence="1">
    <location>
        <begin position="246"/>
        <end position="273"/>
    </location>
</feature>
<comment type="caution">
    <text evidence="3">The sequence shown here is derived from an EMBL/GenBank/DDBJ whole genome shotgun (WGS) entry which is preliminary data.</text>
</comment>
<dbReference type="RefSeq" id="WP_209647654.1">
    <property type="nucleotide sequence ID" value="NZ_JAGINW010000001.1"/>
</dbReference>